<evidence type="ECO:0000256" key="6">
    <source>
        <dbReference type="ARBA" id="ARBA00022763"/>
    </source>
</evidence>
<evidence type="ECO:0000313" key="15">
    <source>
        <dbReference type="Proteomes" id="UP001596135"/>
    </source>
</evidence>
<dbReference type="InterPro" id="IPR047127">
    <property type="entry name" value="MutT-like"/>
</dbReference>
<name>A0ABW1LQD3_9ACTN</name>
<dbReference type="Proteomes" id="UP001596135">
    <property type="component" value="Unassembled WGS sequence"/>
</dbReference>
<dbReference type="EMBL" id="JBHSRJ010000009">
    <property type="protein sequence ID" value="MFC6045934.1"/>
    <property type="molecule type" value="Genomic_DNA"/>
</dbReference>
<dbReference type="PROSITE" id="PS00893">
    <property type="entry name" value="NUDIX_BOX"/>
    <property type="match status" value="1"/>
</dbReference>
<dbReference type="InterPro" id="IPR015797">
    <property type="entry name" value="NUDIX_hydrolase-like_dom_sf"/>
</dbReference>
<dbReference type="PRINTS" id="PR00502">
    <property type="entry name" value="NUDIXFAMILY"/>
</dbReference>
<keyword evidence="4" id="KW-0235">DNA replication</keyword>
<evidence type="ECO:0000256" key="8">
    <source>
        <dbReference type="ARBA" id="ARBA00022842"/>
    </source>
</evidence>
<keyword evidence="15" id="KW-1185">Reference proteome</keyword>
<dbReference type="RefSeq" id="WP_379160023.1">
    <property type="nucleotide sequence ID" value="NZ_JBHSRJ010000009.1"/>
</dbReference>
<evidence type="ECO:0000256" key="2">
    <source>
        <dbReference type="ARBA" id="ARBA00005582"/>
    </source>
</evidence>
<evidence type="ECO:0000256" key="7">
    <source>
        <dbReference type="ARBA" id="ARBA00022801"/>
    </source>
</evidence>
<proteinExistence type="inferred from homology"/>
<organism evidence="14 15">
    <name type="scientific">Nocardioides hankookensis</name>
    <dbReference type="NCBI Taxonomy" id="443157"/>
    <lineage>
        <taxon>Bacteria</taxon>
        <taxon>Bacillati</taxon>
        <taxon>Actinomycetota</taxon>
        <taxon>Actinomycetes</taxon>
        <taxon>Propionibacteriales</taxon>
        <taxon>Nocardioidaceae</taxon>
        <taxon>Nocardioides</taxon>
    </lineage>
</organism>
<comment type="catalytic activity">
    <reaction evidence="10">
        <text>8-oxo-dGTP + H2O = 8-oxo-dGMP + diphosphate + H(+)</text>
        <dbReference type="Rhea" id="RHEA:31575"/>
        <dbReference type="ChEBI" id="CHEBI:15377"/>
        <dbReference type="ChEBI" id="CHEBI:15378"/>
        <dbReference type="ChEBI" id="CHEBI:33019"/>
        <dbReference type="ChEBI" id="CHEBI:63224"/>
        <dbReference type="ChEBI" id="CHEBI:77896"/>
        <dbReference type="EC" id="3.6.1.55"/>
    </reaction>
</comment>
<accession>A0ABW1LQD3</accession>
<evidence type="ECO:0000256" key="3">
    <source>
        <dbReference type="ARBA" id="ARBA00022457"/>
    </source>
</evidence>
<evidence type="ECO:0000259" key="13">
    <source>
        <dbReference type="PROSITE" id="PS51462"/>
    </source>
</evidence>
<evidence type="ECO:0000256" key="9">
    <source>
        <dbReference type="ARBA" id="ARBA00023204"/>
    </source>
</evidence>
<feature type="domain" description="Nudix hydrolase" evidence="13">
    <location>
        <begin position="1"/>
        <end position="124"/>
    </location>
</feature>
<sequence length="124" mass="13381">MGAVVGAAIVRDGRVLAARRTTPPETAGRWEFPGGKVEPGESAAQALVREIDEELGCTISVVSWLPGEVAIGDRHVLTVALAEIVTGEPDPREHDAVRWLDAGEIDQVDWLEPDRPFLAHLRLG</sequence>
<protein>
    <recommendedName>
        <fullName evidence="11">8-oxo-dGTP diphosphatase</fullName>
        <ecNumber evidence="11">3.6.1.55</ecNumber>
    </recommendedName>
</protein>
<dbReference type="InterPro" id="IPR000086">
    <property type="entry name" value="NUDIX_hydrolase_dom"/>
</dbReference>
<keyword evidence="7 12" id="KW-0378">Hydrolase</keyword>
<dbReference type="PROSITE" id="PS51462">
    <property type="entry name" value="NUDIX"/>
    <property type="match status" value="1"/>
</dbReference>
<dbReference type="GO" id="GO:0016787">
    <property type="term" value="F:hydrolase activity"/>
    <property type="evidence" value="ECO:0007669"/>
    <property type="project" value="UniProtKB-KW"/>
</dbReference>
<dbReference type="Gene3D" id="3.90.79.10">
    <property type="entry name" value="Nucleoside Triphosphate Pyrophosphohydrolase"/>
    <property type="match status" value="1"/>
</dbReference>
<keyword evidence="5" id="KW-0479">Metal-binding</keyword>
<dbReference type="PANTHER" id="PTHR47707:SF1">
    <property type="entry name" value="NUDIX HYDROLASE FAMILY PROTEIN"/>
    <property type="match status" value="1"/>
</dbReference>
<evidence type="ECO:0000256" key="1">
    <source>
        <dbReference type="ARBA" id="ARBA00001946"/>
    </source>
</evidence>
<keyword evidence="6" id="KW-0227">DNA damage</keyword>
<evidence type="ECO:0000256" key="10">
    <source>
        <dbReference type="ARBA" id="ARBA00035861"/>
    </source>
</evidence>
<comment type="cofactor">
    <cofactor evidence="1">
        <name>Mg(2+)</name>
        <dbReference type="ChEBI" id="CHEBI:18420"/>
    </cofactor>
</comment>
<evidence type="ECO:0000256" key="12">
    <source>
        <dbReference type="RuleBase" id="RU003476"/>
    </source>
</evidence>
<dbReference type="SUPFAM" id="SSF55811">
    <property type="entry name" value="Nudix"/>
    <property type="match status" value="1"/>
</dbReference>
<keyword evidence="8" id="KW-0460">Magnesium</keyword>
<keyword evidence="3" id="KW-0515">Mutator protein</keyword>
<reference evidence="15" key="1">
    <citation type="journal article" date="2019" name="Int. J. Syst. Evol. Microbiol.">
        <title>The Global Catalogue of Microorganisms (GCM) 10K type strain sequencing project: providing services to taxonomists for standard genome sequencing and annotation.</title>
        <authorList>
            <consortium name="The Broad Institute Genomics Platform"/>
            <consortium name="The Broad Institute Genome Sequencing Center for Infectious Disease"/>
            <person name="Wu L."/>
            <person name="Ma J."/>
        </authorList>
    </citation>
    <scope>NUCLEOTIDE SEQUENCE [LARGE SCALE GENOMIC DNA]</scope>
    <source>
        <strain evidence="15">CCUG 54522</strain>
    </source>
</reference>
<evidence type="ECO:0000256" key="5">
    <source>
        <dbReference type="ARBA" id="ARBA00022723"/>
    </source>
</evidence>
<keyword evidence="9" id="KW-0234">DNA repair</keyword>
<evidence type="ECO:0000256" key="4">
    <source>
        <dbReference type="ARBA" id="ARBA00022705"/>
    </source>
</evidence>
<dbReference type="InterPro" id="IPR020476">
    <property type="entry name" value="Nudix_hydrolase"/>
</dbReference>
<dbReference type="EC" id="3.6.1.55" evidence="11"/>
<gene>
    <name evidence="14" type="ORF">ACFPYL_22820</name>
</gene>
<dbReference type="Pfam" id="PF00293">
    <property type="entry name" value="NUDIX"/>
    <property type="match status" value="1"/>
</dbReference>
<dbReference type="PANTHER" id="PTHR47707">
    <property type="entry name" value="8-OXO-DGTP DIPHOSPHATASE"/>
    <property type="match status" value="1"/>
</dbReference>
<dbReference type="InterPro" id="IPR020084">
    <property type="entry name" value="NUDIX_hydrolase_CS"/>
</dbReference>
<dbReference type="CDD" id="cd03425">
    <property type="entry name" value="NUDIX_MutT_NudA_like"/>
    <property type="match status" value="1"/>
</dbReference>
<evidence type="ECO:0000313" key="14">
    <source>
        <dbReference type="EMBL" id="MFC6045934.1"/>
    </source>
</evidence>
<evidence type="ECO:0000256" key="11">
    <source>
        <dbReference type="ARBA" id="ARBA00038905"/>
    </source>
</evidence>
<comment type="caution">
    <text evidence="14">The sequence shown here is derived from an EMBL/GenBank/DDBJ whole genome shotgun (WGS) entry which is preliminary data.</text>
</comment>
<comment type="similarity">
    <text evidence="2 12">Belongs to the Nudix hydrolase family.</text>
</comment>